<dbReference type="GO" id="GO:0016757">
    <property type="term" value="F:glycosyltransferase activity"/>
    <property type="evidence" value="ECO:0007669"/>
    <property type="project" value="UniProtKB-KW"/>
</dbReference>
<dbReference type="PANTHER" id="PTHR43179:SF7">
    <property type="entry name" value="RHAMNOSYLTRANSFERASE WBBL"/>
    <property type="match status" value="1"/>
</dbReference>
<dbReference type="Pfam" id="PF13692">
    <property type="entry name" value="Glyco_trans_1_4"/>
    <property type="match status" value="1"/>
</dbReference>
<keyword evidence="2" id="KW-0328">Glycosyltransferase</keyword>
<dbReference type="CDD" id="cd04186">
    <property type="entry name" value="GT_2_like_c"/>
    <property type="match status" value="1"/>
</dbReference>
<dbReference type="Pfam" id="PF00535">
    <property type="entry name" value="Glycos_transf_2"/>
    <property type="match status" value="1"/>
</dbReference>
<evidence type="ECO:0000313" key="2">
    <source>
        <dbReference type="EMBL" id="QWV92462.1"/>
    </source>
</evidence>
<accession>A0ABX8J555</accession>
<keyword evidence="3" id="KW-1185">Reference proteome</keyword>
<evidence type="ECO:0000313" key="3">
    <source>
        <dbReference type="Proteomes" id="UP000683557"/>
    </source>
</evidence>
<proteinExistence type="predicted"/>
<keyword evidence="2" id="KW-0808">Transferase</keyword>
<evidence type="ECO:0000259" key="1">
    <source>
        <dbReference type="Pfam" id="PF00535"/>
    </source>
</evidence>
<name>A0ABX8J555_9BACT</name>
<dbReference type="RefSeq" id="WP_216799267.1">
    <property type="nucleotide sequence ID" value="NZ_CP076723.1"/>
</dbReference>
<dbReference type="Proteomes" id="UP000683557">
    <property type="component" value="Chromosome"/>
</dbReference>
<dbReference type="InterPro" id="IPR001173">
    <property type="entry name" value="Glyco_trans_2-like"/>
</dbReference>
<dbReference type="EC" id="2.4.-.-" evidence="2"/>
<sequence>MSKILFVQSGNAELAAKSLRILKEKIFTSGAEIDFVADDVHTAVPGNLVPDLCRYISLKRGIPVAISFLFSLWNTKYDTVVVMFTRESGFIKHKILGVLARKSNLIIFNENVDCFSYSHKKMYQHLRWRWIAFLNSNRSGILRSVNDGLKVLRNEGPASFVSICWNRLKARRPKKVKTQLRTNIGPLTFPVFAEPTVSVVIPVYNKILYTQNCLASILEQTPDTAYEIIVVDDNSSDATEKTLRAMENLVYIRAEQNRGFVGSCNAGADVARGKYILFLNNDTTVTPGWLSALVNTLDGDPSCGAVGSKLVYPDGTLQEAGGIIWKDASGWNFGKFDDPSKPEYNYLRAVDYCSGASLMVRKELFHQIGGFDQRYAPAYWEDTDLCFSVRSLGYRVLYQPESVIVHYEGVSAGTSTSSGMKKYQEINTAKFVEKWSDQLKLQCEHSVDNLFDARDRNPGKRILVIDHYVPTYNKDAGSFFMYSLLRALANLGFRVVFWPDNLHRSEPYTTLVQQMGVEVIYGRHDFDHYLEKHQRHFDAAILTRNHIAINFIDTVRSRIKKVIYHDPDLEFLREQRRFQFEGGEEDELENIKQREMYLFRNCDIISIHSTVERDIIQDELQDAAVTVIPLPINGITDCTTRFTDRSGLLFVGSTHPPNVDALAYFLEKVFPLITAKRPDVKLHIVGQVPQSKLKHCNLSNVVFTGFVEDLLPLFEQARVYIAPLRYGAGIKGKILEALSFGLPVVTTSIGAEGIGLTHAKDAFIEDDHAGFAEAVLKLYDDPQLWDEVRLSGQKHVAENFSQSVFTDKVRETLTALLDS</sequence>
<dbReference type="CDD" id="cd03801">
    <property type="entry name" value="GT4_PimA-like"/>
    <property type="match status" value="1"/>
</dbReference>
<dbReference type="EMBL" id="CP076723">
    <property type="protein sequence ID" value="QWV92462.1"/>
    <property type="molecule type" value="Genomic_DNA"/>
</dbReference>
<gene>
    <name evidence="2" type="ORF">KP004_14800</name>
</gene>
<feature type="domain" description="Glycosyltransferase 2-like" evidence="1">
    <location>
        <begin position="198"/>
        <end position="365"/>
    </location>
</feature>
<protein>
    <submittedName>
        <fullName evidence="2">Glycosyltransferase</fullName>
        <ecNumber evidence="2">2.4.-.-</ecNumber>
    </submittedName>
</protein>
<reference evidence="2 3" key="1">
    <citation type="submission" date="2021-06" db="EMBL/GenBank/DDBJ databases">
        <title>Gemonas diversity in paddy soil.</title>
        <authorList>
            <person name="Liu G."/>
        </authorList>
    </citation>
    <scope>NUCLEOTIDE SEQUENCE [LARGE SCALE GENOMIC DNA]</scope>
    <source>
        <strain evidence="2 3">RG10</strain>
    </source>
</reference>
<dbReference type="PANTHER" id="PTHR43179">
    <property type="entry name" value="RHAMNOSYLTRANSFERASE WBBL"/>
    <property type="match status" value="1"/>
</dbReference>
<organism evidence="2 3">
    <name type="scientific">Geomonas oryzisoli</name>
    <dbReference type="NCBI Taxonomy" id="2847992"/>
    <lineage>
        <taxon>Bacteria</taxon>
        <taxon>Pseudomonadati</taxon>
        <taxon>Thermodesulfobacteriota</taxon>
        <taxon>Desulfuromonadia</taxon>
        <taxon>Geobacterales</taxon>
        <taxon>Geobacteraceae</taxon>
        <taxon>Geomonas</taxon>
    </lineage>
</organism>